<dbReference type="HAMAP" id="MF_01151">
    <property type="entry name" value="GrpE"/>
    <property type="match status" value="1"/>
</dbReference>
<evidence type="ECO:0000313" key="7">
    <source>
        <dbReference type="EMBL" id="RLP84125.1"/>
    </source>
</evidence>
<comment type="caution">
    <text evidence="7">The sequence shown here is derived from an EMBL/GenBank/DDBJ whole genome shotgun (WGS) entry which is preliminary data.</text>
</comment>
<feature type="region of interest" description="Disordered" evidence="6">
    <location>
        <begin position="1"/>
        <end position="53"/>
    </location>
</feature>
<evidence type="ECO:0000256" key="4">
    <source>
        <dbReference type="RuleBase" id="RU000639"/>
    </source>
</evidence>
<dbReference type="PROSITE" id="PS01071">
    <property type="entry name" value="GRPE"/>
    <property type="match status" value="1"/>
</dbReference>
<dbReference type="SUPFAM" id="SSF58014">
    <property type="entry name" value="Coiled-coil domain of nucleotide exchange factor GrpE"/>
    <property type="match status" value="1"/>
</dbReference>
<sequence>MTEQNPTPENEEPTTGTESGEHGSTQEPGAAEAPGFGASEDAPEVETDAQAEEISDEELAVLSGQVSADEILADLQRVNAEYANYRKRTEANRGIEKERTVGAVLTSLLPVLDDLDRAAKHGDLTEGSAFALLAEKLRGTVEKMGLTSFAAAGEVFDPNRHDAIFQQPSADVTVETVADVVETGYLIGETLLRPAKVVVQVPAE</sequence>
<dbReference type="OrthoDB" id="5191115at2"/>
<dbReference type="GO" id="GO:0005737">
    <property type="term" value="C:cytoplasm"/>
    <property type="evidence" value="ECO:0007669"/>
    <property type="project" value="UniProtKB-SubCell"/>
</dbReference>
<name>A0A3L7AVV9_9MICO</name>
<dbReference type="GO" id="GO:0051087">
    <property type="term" value="F:protein-folding chaperone binding"/>
    <property type="evidence" value="ECO:0007669"/>
    <property type="project" value="InterPro"/>
</dbReference>
<keyword evidence="3 4" id="KW-0346">Stress response</keyword>
<organism evidence="7 8">
    <name type="scientific">Mycetocola lacteus</name>
    <dbReference type="NCBI Taxonomy" id="76637"/>
    <lineage>
        <taxon>Bacteria</taxon>
        <taxon>Bacillati</taxon>
        <taxon>Actinomycetota</taxon>
        <taxon>Actinomycetes</taxon>
        <taxon>Micrococcales</taxon>
        <taxon>Microbacteriaceae</taxon>
        <taxon>Mycetocola</taxon>
    </lineage>
</organism>
<dbReference type="CDD" id="cd00446">
    <property type="entry name" value="GrpE"/>
    <property type="match status" value="1"/>
</dbReference>
<dbReference type="PANTHER" id="PTHR21237:SF23">
    <property type="entry name" value="GRPE PROTEIN HOMOLOG, MITOCHONDRIAL"/>
    <property type="match status" value="1"/>
</dbReference>
<dbReference type="GO" id="GO:0051082">
    <property type="term" value="F:unfolded protein binding"/>
    <property type="evidence" value="ECO:0007669"/>
    <property type="project" value="TreeGrafter"/>
</dbReference>
<gene>
    <name evidence="3" type="primary">grpE</name>
    <name evidence="7" type="ORF">D9V34_04850</name>
</gene>
<dbReference type="InterPro" id="IPR000740">
    <property type="entry name" value="GrpE"/>
</dbReference>
<evidence type="ECO:0000256" key="2">
    <source>
        <dbReference type="ARBA" id="ARBA00023186"/>
    </source>
</evidence>
<accession>A0A3L7AVV9</accession>
<evidence type="ECO:0000256" key="6">
    <source>
        <dbReference type="SAM" id="MobiDB-lite"/>
    </source>
</evidence>
<evidence type="ECO:0000256" key="3">
    <source>
        <dbReference type="HAMAP-Rule" id="MF_01151"/>
    </source>
</evidence>
<keyword evidence="2 3" id="KW-0143">Chaperone</keyword>
<comment type="subcellular location">
    <subcellularLocation>
        <location evidence="3">Cytoplasm</location>
    </subcellularLocation>
</comment>
<keyword evidence="8" id="KW-1185">Reference proteome</keyword>
<dbReference type="Gene3D" id="3.90.20.20">
    <property type="match status" value="1"/>
</dbReference>
<dbReference type="Proteomes" id="UP000269438">
    <property type="component" value="Unassembled WGS sequence"/>
</dbReference>
<dbReference type="EMBL" id="RCUY01000002">
    <property type="protein sequence ID" value="RLP84125.1"/>
    <property type="molecule type" value="Genomic_DNA"/>
</dbReference>
<feature type="compositionally biased region" description="Low complexity" evidence="6">
    <location>
        <begin position="1"/>
        <end position="38"/>
    </location>
</feature>
<evidence type="ECO:0000256" key="5">
    <source>
        <dbReference type="RuleBase" id="RU004478"/>
    </source>
</evidence>
<dbReference type="InterPro" id="IPR013805">
    <property type="entry name" value="GrpE_CC"/>
</dbReference>
<dbReference type="Gene3D" id="2.30.22.10">
    <property type="entry name" value="Head domain of nucleotide exchange factor GrpE"/>
    <property type="match status" value="1"/>
</dbReference>
<dbReference type="Pfam" id="PF01025">
    <property type="entry name" value="GrpE"/>
    <property type="match status" value="1"/>
</dbReference>
<dbReference type="InterPro" id="IPR009012">
    <property type="entry name" value="GrpE_head"/>
</dbReference>
<dbReference type="PRINTS" id="PR00773">
    <property type="entry name" value="GRPEPROTEIN"/>
</dbReference>
<dbReference type="GO" id="GO:0000774">
    <property type="term" value="F:adenyl-nucleotide exchange factor activity"/>
    <property type="evidence" value="ECO:0007669"/>
    <property type="project" value="InterPro"/>
</dbReference>
<dbReference type="GO" id="GO:0042803">
    <property type="term" value="F:protein homodimerization activity"/>
    <property type="evidence" value="ECO:0007669"/>
    <property type="project" value="InterPro"/>
</dbReference>
<comment type="subunit">
    <text evidence="3">Homodimer.</text>
</comment>
<keyword evidence="3" id="KW-0963">Cytoplasm</keyword>
<feature type="compositionally biased region" description="Acidic residues" evidence="6">
    <location>
        <begin position="41"/>
        <end position="53"/>
    </location>
</feature>
<evidence type="ECO:0000256" key="1">
    <source>
        <dbReference type="ARBA" id="ARBA00009054"/>
    </source>
</evidence>
<dbReference type="PANTHER" id="PTHR21237">
    <property type="entry name" value="GRPE PROTEIN"/>
    <property type="match status" value="1"/>
</dbReference>
<proteinExistence type="inferred from homology"/>
<comment type="similarity">
    <text evidence="1 3 5">Belongs to the GrpE family.</text>
</comment>
<reference evidence="7 8" key="1">
    <citation type="submission" date="2018-10" db="EMBL/GenBank/DDBJ databases">
        <authorList>
            <person name="Li J."/>
        </authorList>
    </citation>
    <scope>NUCLEOTIDE SEQUENCE [LARGE SCALE GENOMIC DNA]</scope>
    <source>
        <strain evidence="7 8">JCM 11654</strain>
    </source>
</reference>
<dbReference type="AlphaFoldDB" id="A0A3L7AVV9"/>
<evidence type="ECO:0000313" key="8">
    <source>
        <dbReference type="Proteomes" id="UP000269438"/>
    </source>
</evidence>
<dbReference type="GO" id="GO:0006457">
    <property type="term" value="P:protein folding"/>
    <property type="evidence" value="ECO:0007669"/>
    <property type="project" value="InterPro"/>
</dbReference>
<dbReference type="RefSeq" id="WP_121687735.1">
    <property type="nucleotide sequence ID" value="NZ_RCUY01000002.1"/>
</dbReference>
<comment type="function">
    <text evidence="3 4">Participates actively in the response to hyperosmotic and heat shock by preventing the aggregation of stress-denatured proteins, in association with DnaK and GrpE. It is the nucleotide exchange factor for DnaK and may function as a thermosensor. Unfolded proteins bind initially to DnaJ; upon interaction with the DnaJ-bound protein, DnaK hydrolyzes its bound ATP, resulting in the formation of a stable complex. GrpE releases ADP from DnaK; ATP binding to DnaK triggers the release of the substrate protein, thus completing the reaction cycle. Several rounds of ATP-dependent interactions between DnaJ, DnaK and GrpE are required for fully efficient folding.</text>
</comment>
<dbReference type="SUPFAM" id="SSF51064">
    <property type="entry name" value="Head domain of nucleotide exchange factor GrpE"/>
    <property type="match status" value="1"/>
</dbReference>
<protein>
    <recommendedName>
        <fullName evidence="3 4">Protein GrpE</fullName>
    </recommendedName>
    <alternativeName>
        <fullName evidence="3">HSP-70 cofactor</fullName>
    </alternativeName>
</protein>